<keyword evidence="4" id="KW-0560">Oxidoreductase</keyword>
<comment type="caution">
    <text evidence="6">The sequence shown here is derived from an EMBL/GenBank/DDBJ whole genome shotgun (WGS) entry which is preliminary data.</text>
</comment>
<dbReference type="Proteomes" id="UP000641803">
    <property type="component" value="Unassembled WGS sequence"/>
</dbReference>
<keyword evidence="2" id="KW-0285">Flavoprotein</keyword>
<dbReference type="InterPro" id="IPR036188">
    <property type="entry name" value="FAD/NAD-bd_sf"/>
</dbReference>
<dbReference type="PANTHER" id="PTHR10961:SF7">
    <property type="entry name" value="FAD DEPENDENT OXIDOREDUCTASE DOMAIN-CONTAINING PROTEIN"/>
    <property type="match status" value="1"/>
</dbReference>
<dbReference type="PANTHER" id="PTHR10961">
    <property type="entry name" value="PEROXISOMAL SARCOSINE OXIDASE"/>
    <property type="match status" value="1"/>
</dbReference>
<protein>
    <submittedName>
        <fullName evidence="6">FAD-dependent oxidoreductase</fullName>
    </submittedName>
</protein>
<dbReference type="Pfam" id="PF01266">
    <property type="entry name" value="DAO"/>
    <property type="match status" value="1"/>
</dbReference>
<comment type="cofactor">
    <cofactor evidence="1">
        <name>FAD</name>
        <dbReference type="ChEBI" id="CHEBI:57692"/>
    </cofactor>
</comment>
<reference evidence="6 7" key="1">
    <citation type="submission" date="2020-08" db="EMBL/GenBank/DDBJ databases">
        <title>A Genomic Blueprint of the Chicken Gut Microbiome.</title>
        <authorList>
            <person name="Gilroy R."/>
            <person name="Ravi A."/>
            <person name="Getino M."/>
            <person name="Pursley I."/>
            <person name="Horton D.L."/>
            <person name="Alikhan N.-F."/>
            <person name="Baker D."/>
            <person name="Gharbi K."/>
            <person name="Hall N."/>
            <person name="Watson M."/>
            <person name="Adriaenssens E.M."/>
            <person name="Foster-Nyarko E."/>
            <person name="Jarju S."/>
            <person name="Secka A."/>
            <person name="Antonio M."/>
            <person name="Oren A."/>
            <person name="Chaudhuri R."/>
            <person name="La Ragione R.M."/>
            <person name="Hildebrand F."/>
            <person name="Pallen M.J."/>
        </authorList>
    </citation>
    <scope>NUCLEOTIDE SEQUENCE [LARGE SCALE GENOMIC DNA]</scope>
    <source>
        <strain evidence="6 7">Sa4CUA1</strain>
    </source>
</reference>
<dbReference type="InterPro" id="IPR006076">
    <property type="entry name" value="FAD-dep_OxRdtase"/>
</dbReference>
<feature type="domain" description="FAD dependent oxidoreductase" evidence="5">
    <location>
        <begin position="8"/>
        <end position="363"/>
    </location>
</feature>
<sequence length="397" mass="41973">MTEHVSHVVVGGGVMGSAAAWQLARAGHDVVLLERFEPGHANGASHGASRIYRTTYSQPAYLDLAQEAFGLWRELERDAGLRADAVLTLTGGVSHGVPRRTEIGDALAARGIPHEWLRPEEAADRWPGLRFEGDVLHETATAGRVHADRAVAAFQSAARAHGADVRHGVHVRHVHPGTGSVRVVTDRGDLVAGTVVVAVGAWSAGLLGEAFPEPDGAAPLPSLVVTQEQPAHFALALGAPAEGTWPAFTHAPAEPHAWPSGVYGLATPGEGIKVGFHGVGPRTDPDRRTFRPEPGQLAQLQDYVRTWVPGADADRFVPVSCTYTTTPDHDFVLDRVGRVVIAAGFSGHGFKFAPSIGRVLAELAREDPDASPEAADRLFSLARFARGPVAQVPGRAG</sequence>
<evidence type="ECO:0000256" key="3">
    <source>
        <dbReference type="ARBA" id="ARBA00022827"/>
    </source>
</evidence>
<name>A0ABR8RQH4_9CELL</name>
<dbReference type="EMBL" id="JACSQQ010000008">
    <property type="protein sequence ID" value="MBD7950026.1"/>
    <property type="molecule type" value="Genomic_DNA"/>
</dbReference>
<dbReference type="SUPFAM" id="SSF51905">
    <property type="entry name" value="FAD/NAD(P)-binding domain"/>
    <property type="match status" value="1"/>
</dbReference>
<keyword evidence="7" id="KW-1185">Reference proteome</keyword>
<organism evidence="6 7">
    <name type="scientific">Oerskovia rustica</name>
    <dbReference type="NCBI Taxonomy" id="2762237"/>
    <lineage>
        <taxon>Bacteria</taxon>
        <taxon>Bacillati</taxon>
        <taxon>Actinomycetota</taxon>
        <taxon>Actinomycetes</taxon>
        <taxon>Micrococcales</taxon>
        <taxon>Cellulomonadaceae</taxon>
        <taxon>Oerskovia</taxon>
    </lineage>
</organism>
<keyword evidence="3" id="KW-0274">FAD</keyword>
<evidence type="ECO:0000256" key="4">
    <source>
        <dbReference type="ARBA" id="ARBA00023002"/>
    </source>
</evidence>
<accession>A0ABR8RQH4</accession>
<dbReference type="InterPro" id="IPR045170">
    <property type="entry name" value="MTOX"/>
</dbReference>
<evidence type="ECO:0000313" key="7">
    <source>
        <dbReference type="Proteomes" id="UP000641803"/>
    </source>
</evidence>
<dbReference type="SUPFAM" id="SSF54373">
    <property type="entry name" value="FAD-linked reductases, C-terminal domain"/>
    <property type="match status" value="1"/>
</dbReference>
<evidence type="ECO:0000256" key="2">
    <source>
        <dbReference type="ARBA" id="ARBA00022630"/>
    </source>
</evidence>
<evidence type="ECO:0000256" key="1">
    <source>
        <dbReference type="ARBA" id="ARBA00001974"/>
    </source>
</evidence>
<evidence type="ECO:0000313" key="6">
    <source>
        <dbReference type="EMBL" id="MBD7950026.1"/>
    </source>
</evidence>
<proteinExistence type="predicted"/>
<dbReference type="Gene3D" id="3.50.50.60">
    <property type="entry name" value="FAD/NAD(P)-binding domain"/>
    <property type="match status" value="1"/>
</dbReference>
<gene>
    <name evidence="6" type="ORF">H9652_06380</name>
</gene>
<dbReference type="Gene3D" id="3.30.9.10">
    <property type="entry name" value="D-Amino Acid Oxidase, subunit A, domain 2"/>
    <property type="match status" value="1"/>
</dbReference>
<evidence type="ECO:0000259" key="5">
    <source>
        <dbReference type="Pfam" id="PF01266"/>
    </source>
</evidence>
<dbReference type="RefSeq" id="WP_191795504.1">
    <property type="nucleotide sequence ID" value="NZ_JACSQQ010000008.1"/>
</dbReference>